<dbReference type="GO" id="GO:0007189">
    <property type="term" value="P:adenylate cyclase-activating G protein-coupled receptor signaling pathway"/>
    <property type="evidence" value="ECO:0007669"/>
    <property type="project" value="TreeGrafter"/>
</dbReference>
<dbReference type="PANTHER" id="PTHR23112:SF0">
    <property type="entry name" value="TRANSMEMBRANE PROTEIN 116"/>
    <property type="match status" value="1"/>
</dbReference>
<sequence length="504" mass="56531">MPKVSGYLLFFLPKITSAGSALGSCMIISQVLMSKKNRAIKQQRIVCAMSVMDVIVSTVWFFTNLFIPSDIEEFPWSTGNEASCSAQGFIVQFSISSIIYNAALSYYYLLKIKYGYRDRQLEKVEKWMHILALAFALITAVIALFLNMYNFAVWDCWIAPEQGASNSAASLPLILQWCFFFGPLWIAIAFATINTLLIYQKVKSIEREYLSSAQEGLESRTDSMVANTKMAATQGRLYVIAFFVTWMFPTISRVIEIAGHTIPEWMIVCSGTFIPSQGIFNAVVYFRLRYIRCGEEHSTKSKLWVVRRIIMMSLFPCLQMEIERYNREDGRDVEPPFHPSAEEDSNQSASSPSGSPPNSRLSAYSNSGMSAYSGMSFPSKSSDPSFVVSESSMTEEIEADEVANTAIEPRRYYQRTRNMYRPGIPSTDADNNKISAEPPTNDFLSPDVSRNDNTSTNLRDTPAFLLRSLISDLATIEEGASSDASEHLNSEKENTVSSTEETEP</sequence>
<feature type="compositionally biased region" description="Low complexity" evidence="5">
    <location>
        <begin position="346"/>
        <end position="362"/>
    </location>
</feature>
<protein>
    <recommendedName>
        <fullName evidence="8">G-protein coupled receptors family 1 profile domain-containing protein</fullName>
    </recommendedName>
</protein>
<feature type="transmembrane region" description="Helical" evidence="6">
    <location>
        <begin position="174"/>
        <end position="199"/>
    </location>
</feature>
<dbReference type="GO" id="GO:0005886">
    <property type="term" value="C:plasma membrane"/>
    <property type="evidence" value="ECO:0007669"/>
    <property type="project" value="TreeGrafter"/>
</dbReference>
<proteinExistence type="predicted"/>
<dbReference type="GO" id="GO:0004930">
    <property type="term" value="F:G protein-coupled receptor activity"/>
    <property type="evidence" value="ECO:0007669"/>
    <property type="project" value="TreeGrafter"/>
</dbReference>
<dbReference type="PROSITE" id="PS51257">
    <property type="entry name" value="PROKAR_LIPOPROTEIN"/>
    <property type="match status" value="1"/>
</dbReference>
<evidence type="ECO:0000256" key="5">
    <source>
        <dbReference type="SAM" id="MobiDB-lite"/>
    </source>
</evidence>
<dbReference type="Gene3D" id="1.20.1070.10">
    <property type="entry name" value="Rhodopsin 7-helix transmembrane proteins"/>
    <property type="match status" value="1"/>
</dbReference>
<feature type="transmembrane region" description="Helical" evidence="6">
    <location>
        <begin position="130"/>
        <end position="154"/>
    </location>
</feature>
<name>A0A7S3PVT7_9STRA</name>
<feature type="transmembrane region" description="Helical" evidence="6">
    <location>
        <begin position="265"/>
        <end position="286"/>
    </location>
</feature>
<comment type="subcellular location">
    <subcellularLocation>
        <location evidence="1">Membrane</location>
        <topology evidence="1">Multi-pass membrane protein</topology>
    </subcellularLocation>
</comment>
<evidence type="ECO:0000256" key="3">
    <source>
        <dbReference type="ARBA" id="ARBA00022989"/>
    </source>
</evidence>
<feature type="region of interest" description="Disordered" evidence="5">
    <location>
        <begin position="329"/>
        <end position="365"/>
    </location>
</feature>
<feature type="transmembrane region" description="Helical" evidence="6">
    <location>
        <begin position="45"/>
        <end position="67"/>
    </location>
</feature>
<dbReference type="PANTHER" id="PTHR23112">
    <property type="entry name" value="G PROTEIN-COUPLED RECEPTOR 157-RELATED"/>
    <property type="match status" value="1"/>
</dbReference>
<keyword evidence="3 6" id="KW-1133">Transmembrane helix</keyword>
<feature type="compositionally biased region" description="Basic and acidic residues" evidence="5">
    <location>
        <begin position="484"/>
        <end position="494"/>
    </location>
</feature>
<feature type="region of interest" description="Disordered" evidence="5">
    <location>
        <begin position="420"/>
        <end position="458"/>
    </location>
</feature>
<feature type="region of interest" description="Disordered" evidence="5">
    <location>
        <begin position="477"/>
        <end position="504"/>
    </location>
</feature>
<evidence type="ECO:0000256" key="2">
    <source>
        <dbReference type="ARBA" id="ARBA00022692"/>
    </source>
</evidence>
<keyword evidence="4 6" id="KW-0472">Membrane</keyword>
<reference evidence="7" key="1">
    <citation type="submission" date="2021-01" db="EMBL/GenBank/DDBJ databases">
        <authorList>
            <person name="Corre E."/>
            <person name="Pelletier E."/>
            <person name="Niang G."/>
            <person name="Scheremetjew M."/>
            <person name="Finn R."/>
            <person name="Kale V."/>
            <person name="Holt S."/>
            <person name="Cochrane G."/>
            <person name="Meng A."/>
            <person name="Brown T."/>
            <person name="Cohen L."/>
        </authorList>
    </citation>
    <scope>NUCLEOTIDE SEQUENCE</scope>
    <source>
        <strain evidence="7">MM31A-1</strain>
    </source>
</reference>
<evidence type="ECO:0000256" key="6">
    <source>
        <dbReference type="SAM" id="Phobius"/>
    </source>
</evidence>
<dbReference type="EMBL" id="HBIO01003124">
    <property type="protein sequence ID" value="CAE0457278.1"/>
    <property type="molecule type" value="Transcribed_RNA"/>
</dbReference>
<feature type="transmembrane region" description="Helical" evidence="6">
    <location>
        <begin position="6"/>
        <end position="33"/>
    </location>
</feature>
<evidence type="ECO:0000313" key="7">
    <source>
        <dbReference type="EMBL" id="CAE0457278.1"/>
    </source>
</evidence>
<feature type="transmembrane region" description="Helical" evidence="6">
    <location>
        <begin position="237"/>
        <end position="259"/>
    </location>
</feature>
<evidence type="ECO:0008006" key="8">
    <source>
        <dbReference type="Google" id="ProtNLM"/>
    </source>
</evidence>
<gene>
    <name evidence="7" type="ORF">CDEB00056_LOCUS2119</name>
</gene>
<evidence type="ECO:0000256" key="1">
    <source>
        <dbReference type="ARBA" id="ARBA00004141"/>
    </source>
</evidence>
<feature type="compositionally biased region" description="Polar residues" evidence="5">
    <location>
        <begin position="495"/>
        <end position="504"/>
    </location>
</feature>
<organism evidence="7">
    <name type="scientific">Chaetoceros debilis</name>
    <dbReference type="NCBI Taxonomy" id="122233"/>
    <lineage>
        <taxon>Eukaryota</taxon>
        <taxon>Sar</taxon>
        <taxon>Stramenopiles</taxon>
        <taxon>Ochrophyta</taxon>
        <taxon>Bacillariophyta</taxon>
        <taxon>Coscinodiscophyceae</taxon>
        <taxon>Chaetocerotophycidae</taxon>
        <taxon>Chaetocerotales</taxon>
        <taxon>Chaetocerotaceae</taxon>
        <taxon>Chaetoceros</taxon>
    </lineage>
</organism>
<evidence type="ECO:0000256" key="4">
    <source>
        <dbReference type="ARBA" id="ARBA00023136"/>
    </source>
</evidence>
<dbReference type="SUPFAM" id="SSF81321">
    <property type="entry name" value="Family A G protein-coupled receptor-like"/>
    <property type="match status" value="1"/>
</dbReference>
<keyword evidence="2 6" id="KW-0812">Transmembrane</keyword>
<feature type="transmembrane region" description="Helical" evidence="6">
    <location>
        <begin position="87"/>
        <end position="109"/>
    </location>
</feature>
<accession>A0A7S3PVT7</accession>
<dbReference type="AlphaFoldDB" id="A0A7S3PVT7"/>